<dbReference type="GeneID" id="72430546"/>
<reference evidence="1 2" key="1">
    <citation type="journal article" date="2007" name="Photosyn. Res.">
        <title>Complete nucleotide sequence of the freshwater unicellular cyanobacterium Synechococcus elongatus PCC 6301 chromosome: gene content and organization.</title>
        <authorList>
            <person name="Sugita C."/>
            <person name="Ogata K."/>
            <person name="Shikata M."/>
            <person name="Jikuya H."/>
            <person name="Takano J."/>
            <person name="Furumichi M."/>
            <person name="Kanehisa M."/>
            <person name="Omata T."/>
            <person name="Sugiura M."/>
            <person name="Sugita M."/>
        </authorList>
    </citation>
    <scope>NUCLEOTIDE SEQUENCE [LARGE SCALE GENOMIC DNA]</scope>
    <source>
        <strain evidence="2">ATCC 27144 / PCC 6301 / SAUG 1402/1</strain>
    </source>
</reference>
<dbReference type="Proteomes" id="UP000001175">
    <property type="component" value="Chromosome"/>
</dbReference>
<gene>
    <name evidence="1" type="ordered locus">syc2414_d</name>
</gene>
<organism evidence="1 2">
    <name type="scientific">Synechococcus sp. (strain ATCC 27144 / PCC 6301 / SAUG 1402/1)</name>
    <name type="common">Anacystis nidulans</name>
    <dbReference type="NCBI Taxonomy" id="269084"/>
    <lineage>
        <taxon>Bacteria</taxon>
        <taxon>Bacillati</taxon>
        <taxon>Cyanobacteriota</taxon>
        <taxon>Cyanophyceae</taxon>
        <taxon>Synechococcales</taxon>
        <taxon>Synechococcaceae</taxon>
        <taxon>Synechococcus</taxon>
    </lineage>
</organism>
<evidence type="ECO:0000313" key="1">
    <source>
        <dbReference type="EMBL" id="BAD80604.1"/>
    </source>
</evidence>
<name>A0A0H3K5W8_SYNP6</name>
<accession>A0A0H3K5W8</accession>
<evidence type="ECO:0008006" key="3">
    <source>
        <dbReference type="Google" id="ProtNLM"/>
    </source>
</evidence>
<sequence>MAAALDPQQLIQLPVMGALLRRAVSDGIRWADRLMAEAADPSDRQQLCDRVITNSALRTAGWSTIAGLGGPLTLLAGLSFDAGQTLYGQVRLAAALFRIHGVELDDRRHLPLLMAAAAGIGVAELAALIGSQLMRNAIHQVLGQLSKAAMEQTLTTLGSRLLARAAASSVSSLIPVAGAIASGGVSAALMVASGRNIRNFLSDYASLQMVTVEVIES</sequence>
<dbReference type="AlphaFoldDB" id="A0A0H3K5W8"/>
<dbReference type="RefSeq" id="WP_011244724.1">
    <property type="nucleotide sequence ID" value="NC_006576.1"/>
</dbReference>
<proteinExistence type="predicted"/>
<evidence type="ECO:0000313" key="2">
    <source>
        <dbReference type="Proteomes" id="UP000001175"/>
    </source>
</evidence>
<protein>
    <recommendedName>
        <fullName evidence="3">EcsC protein family protein</fullName>
    </recommendedName>
</protein>
<dbReference type="EMBL" id="AP008231">
    <property type="protein sequence ID" value="BAD80604.1"/>
    <property type="molecule type" value="Genomic_DNA"/>
</dbReference>
<dbReference type="KEGG" id="syc:syc2414_d"/>